<dbReference type="Pfam" id="PF00872">
    <property type="entry name" value="Transposase_mut"/>
    <property type="match status" value="1"/>
</dbReference>
<evidence type="ECO:0000313" key="6">
    <source>
        <dbReference type="EMBL" id="CCA81958.1"/>
    </source>
</evidence>
<name>G2ZSE5_9RALS</name>
<dbReference type="GO" id="GO:0004803">
    <property type="term" value="F:transposase activity"/>
    <property type="evidence" value="ECO:0007669"/>
    <property type="project" value="InterPro"/>
</dbReference>
<evidence type="ECO:0008006" key="7">
    <source>
        <dbReference type="Google" id="ProtNLM"/>
    </source>
</evidence>
<evidence type="ECO:0000256" key="5">
    <source>
        <dbReference type="ARBA" id="ARBA00023172"/>
    </source>
</evidence>
<dbReference type="GO" id="GO:0003677">
    <property type="term" value="F:DNA binding"/>
    <property type="evidence" value="ECO:0007669"/>
    <property type="project" value="UniProtKB-KW"/>
</dbReference>
<sequence>MQSWQRAWEHVTPFFAFAPEIRRVIYTTNAIESLS</sequence>
<evidence type="ECO:0000256" key="4">
    <source>
        <dbReference type="ARBA" id="ARBA00023125"/>
    </source>
</evidence>
<reference evidence="6" key="1">
    <citation type="journal article" date="2011" name="PLoS ONE">
        <title>Ralstonia syzygii, the Blood Disease Bacterium and some Asian R. solanacearum strains form a single genomic species despite divergent lifestyles.</title>
        <authorList>
            <person name="Remenant B."/>
            <person name="de Cambiaire J.C."/>
            <person name="Cellier G."/>
            <person name="Jacobs J.M."/>
            <person name="Mangenot S."/>
            <person name="Barbe V."/>
            <person name="Lajus A."/>
            <person name="Vallenet D."/>
            <person name="Medigue C."/>
            <person name="Fegan M."/>
            <person name="Allen C."/>
            <person name="Prior P."/>
        </authorList>
    </citation>
    <scope>NUCLEOTIDE SEQUENCE</scope>
    <source>
        <strain evidence="6">R229</strain>
    </source>
</reference>
<protein>
    <recommendedName>
        <fullName evidence="7">Mutator family transposase</fullName>
    </recommendedName>
</protein>
<reference evidence="6" key="2">
    <citation type="submission" date="2011-04" db="EMBL/GenBank/DDBJ databases">
        <authorList>
            <person name="Genoscope - CEA"/>
        </authorList>
    </citation>
    <scope>NUCLEOTIDE SEQUENCE</scope>
    <source>
        <strain evidence="6">R229</strain>
    </source>
</reference>
<comment type="similarity">
    <text evidence="2">Belongs to the transposase mutator family.</text>
</comment>
<comment type="function">
    <text evidence="1">Required for the transposition of the insertion element.</text>
</comment>
<organism evidence="6">
    <name type="scientific">blood disease bacterium R229</name>
    <dbReference type="NCBI Taxonomy" id="741978"/>
    <lineage>
        <taxon>Bacteria</taxon>
        <taxon>Pseudomonadati</taxon>
        <taxon>Pseudomonadota</taxon>
        <taxon>Betaproteobacteria</taxon>
        <taxon>Burkholderiales</taxon>
        <taxon>Burkholderiaceae</taxon>
        <taxon>Ralstonia</taxon>
        <taxon>Ralstonia solanacearum species complex</taxon>
    </lineage>
</organism>
<gene>
    <name evidence="6" type="ORF">BDB_170052</name>
</gene>
<dbReference type="EMBL" id="FR854073">
    <property type="protein sequence ID" value="CCA81958.1"/>
    <property type="molecule type" value="Genomic_DNA"/>
</dbReference>
<keyword evidence="5" id="KW-0233">DNA recombination</keyword>
<keyword evidence="3" id="KW-0815">Transposition</keyword>
<dbReference type="InterPro" id="IPR001207">
    <property type="entry name" value="Transposase_mutator"/>
</dbReference>
<keyword evidence="4" id="KW-0238">DNA-binding</keyword>
<proteinExistence type="inferred from homology"/>
<evidence type="ECO:0000256" key="2">
    <source>
        <dbReference type="ARBA" id="ARBA00010961"/>
    </source>
</evidence>
<accession>G2ZSE5</accession>
<evidence type="ECO:0000256" key="1">
    <source>
        <dbReference type="ARBA" id="ARBA00002190"/>
    </source>
</evidence>
<dbReference type="GO" id="GO:0006313">
    <property type="term" value="P:DNA transposition"/>
    <property type="evidence" value="ECO:0007669"/>
    <property type="project" value="InterPro"/>
</dbReference>
<evidence type="ECO:0000256" key="3">
    <source>
        <dbReference type="ARBA" id="ARBA00022578"/>
    </source>
</evidence>
<dbReference type="AlphaFoldDB" id="G2ZSE5"/>